<evidence type="ECO:0000313" key="3">
    <source>
        <dbReference type="Proteomes" id="UP001159363"/>
    </source>
</evidence>
<evidence type="ECO:0000256" key="1">
    <source>
        <dbReference type="SAM" id="MobiDB-lite"/>
    </source>
</evidence>
<dbReference type="EMBL" id="JARBHB010000009">
    <property type="protein sequence ID" value="KAJ8875228.1"/>
    <property type="molecule type" value="Genomic_DNA"/>
</dbReference>
<dbReference type="Proteomes" id="UP001159363">
    <property type="component" value="Chromosome 8"/>
</dbReference>
<organism evidence="2 3">
    <name type="scientific">Dryococelus australis</name>
    <dbReference type="NCBI Taxonomy" id="614101"/>
    <lineage>
        <taxon>Eukaryota</taxon>
        <taxon>Metazoa</taxon>
        <taxon>Ecdysozoa</taxon>
        <taxon>Arthropoda</taxon>
        <taxon>Hexapoda</taxon>
        <taxon>Insecta</taxon>
        <taxon>Pterygota</taxon>
        <taxon>Neoptera</taxon>
        <taxon>Polyneoptera</taxon>
        <taxon>Phasmatodea</taxon>
        <taxon>Verophasmatodea</taxon>
        <taxon>Anareolatae</taxon>
        <taxon>Phasmatidae</taxon>
        <taxon>Eurycanthinae</taxon>
        <taxon>Dryococelus</taxon>
    </lineage>
</organism>
<gene>
    <name evidence="2" type="ORF">PR048_023123</name>
</gene>
<accession>A0ABQ9GT74</accession>
<comment type="caution">
    <text evidence="2">The sequence shown here is derived from an EMBL/GenBank/DDBJ whole genome shotgun (WGS) entry which is preliminary data.</text>
</comment>
<feature type="region of interest" description="Disordered" evidence="1">
    <location>
        <begin position="83"/>
        <end position="112"/>
    </location>
</feature>
<keyword evidence="3" id="KW-1185">Reference proteome</keyword>
<proteinExistence type="predicted"/>
<name>A0ABQ9GT74_9NEOP</name>
<sequence length="342" mass="37785">MAMMGGEQANHSATVVPTTGELRANNMPVRKQVSIPVLPGLGIKAVHDKVSTSEINLRKKPLPMPAYTSTGAQSEMRPAKLVTIDEKSREPMRVTEKRPNSKAGETEDPREYPPTRGIVGFLRVLPLCVTECCALVRMSCEYSLCTYVAVSSCGSPVLVDTHLWNARDLRPTPSTNQLRPGFDLRHTCSRGVETSQTGKIREFNSLKARLCSLVYNYADINSCLQWLTAVTAEGVDWTSILQGEDDGAVKRKRSRFSHYTAKVRTGMDATAFSFHVLIFNVARSMFSTSSGSETVKSRNLRRQSVDSRSFAPPLPPLLQQFLDLFHSDRSAVFINIGGEGGW</sequence>
<evidence type="ECO:0000313" key="2">
    <source>
        <dbReference type="EMBL" id="KAJ8875228.1"/>
    </source>
</evidence>
<protein>
    <submittedName>
        <fullName evidence="2">Uncharacterized protein</fullName>
    </submittedName>
</protein>
<reference evidence="2 3" key="1">
    <citation type="submission" date="2023-02" db="EMBL/GenBank/DDBJ databases">
        <title>LHISI_Scaffold_Assembly.</title>
        <authorList>
            <person name="Stuart O.P."/>
            <person name="Cleave R."/>
            <person name="Magrath M.J.L."/>
            <person name="Mikheyev A.S."/>
        </authorList>
    </citation>
    <scope>NUCLEOTIDE SEQUENCE [LARGE SCALE GENOMIC DNA]</scope>
    <source>
        <strain evidence="2">Daus_M_001</strain>
        <tissue evidence="2">Leg muscle</tissue>
    </source>
</reference>